<dbReference type="SUPFAM" id="SSF56112">
    <property type="entry name" value="Protein kinase-like (PK-like)"/>
    <property type="match status" value="1"/>
</dbReference>
<protein>
    <recommendedName>
        <fullName evidence="4">Protein kinase domain-containing protein</fullName>
    </recommendedName>
</protein>
<dbReference type="InterPro" id="IPR011009">
    <property type="entry name" value="Kinase-like_dom_sf"/>
</dbReference>
<accession>A0A364KT69</accession>
<dbReference type="RefSeq" id="XP_040731261.1">
    <property type="nucleotide sequence ID" value="XM_040874937.1"/>
</dbReference>
<evidence type="ECO:0000256" key="2">
    <source>
        <dbReference type="ARBA" id="ARBA00022741"/>
    </source>
</evidence>
<proteinExistence type="predicted"/>
<keyword evidence="1" id="KW-0418">Kinase</keyword>
<keyword evidence="6" id="KW-1185">Reference proteome</keyword>
<dbReference type="GO" id="GO:0005524">
    <property type="term" value="F:ATP binding"/>
    <property type="evidence" value="ECO:0007669"/>
    <property type="project" value="UniProtKB-KW"/>
</dbReference>
<keyword evidence="1" id="KW-0723">Serine/threonine-protein kinase</keyword>
<dbReference type="STRING" id="1196081.A0A364KT69"/>
<evidence type="ECO:0000256" key="1">
    <source>
        <dbReference type="ARBA" id="ARBA00022527"/>
    </source>
</evidence>
<evidence type="ECO:0000313" key="6">
    <source>
        <dbReference type="Proteomes" id="UP000249363"/>
    </source>
</evidence>
<comment type="caution">
    <text evidence="5">The sequence shown here is derived from an EMBL/GenBank/DDBJ whole genome shotgun (WGS) entry which is preliminary data.</text>
</comment>
<dbReference type="Gene3D" id="1.10.510.10">
    <property type="entry name" value="Transferase(Phosphotransferase) domain 1"/>
    <property type="match status" value="1"/>
</dbReference>
<dbReference type="OrthoDB" id="4224743at2759"/>
<evidence type="ECO:0000259" key="4">
    <source>
        <dbReference type="PROSITE" id="PS50011"/>
    </source>
</evidence>
<dbReference type="GO" id="GO:0004674">
    <property type="term" value="F:protein serine/threonine kinase activity"/>
    <property type="evidence" value="ECO:0007669"/>
    <property type="project" value="UniProtKB-KW"/>
</dbReference>
<dbReference type="InterPro" id="IPR050117">
    <property type="entry name" value="MAPK"/>
</dbReference>
<dbReference type="EMBL" id="MIKG01000004">
    <property type="protein sequence ID" value="RAO66745.1"/>
    <property type="molecule type" value="Genomic_DNA"/>
</dbReference>
<dbReference type="Proteomes" id="UP000249363">
    <property type="component" value="Unassembled WGS sequence"/>
</dbReference>
<evidence type="ECO:0000313" key="5">
    <source>
        <dbReference type="EMBL" id="RAO66745.1"/>
    </source>
</evidence>
<dbReference type="AlphaFoldDB" id="A0A364KT69"/>
<feature type="domain" description="Protein kinase" evidence="4">
    <location>
        <begin position="1"/>
        <end position="224"/>
    </location>
</feature>
<sequence>MSPARCNLREVSFSHLFPLEAARALSGGLAMAVASAHSRGFVHGDIHLRNVLSPLPNAANSRFLPTFRPPLVMRPPEARFAPLSPLSYSADIWSLAFAIWEIIGMKAIFSSEFATADDVFAQQIDVLGASSLPPEWWDAWEQRSNFFSSSSDQKIKIPREDRYVWPPLDEAFEEGVQKYRRQSQKVKEFDEEEMTAILELMRRMFGFRPEDRLTADEVLQSNWMVKWALPEFFKTLEMM</sequence>
<name>A0A364KT69_TALAM</name>
<keyword evidence="3" id="KW-0067">ATP-binding</keyword>
<gene>
    <name evidence="5" type="ORF">BHQ10_002757</name>
</gene>
<dbReference type="PANTHER" id="PTHR24055">
    <property type="entry name" value="MITOGEN-ACTIVATED PROTEIN KINASE"/>
    <property type="match status" value="1"/>
</dbReference>
<dbReference type="GeneID" id="63791973"/>
<dbReference type="InterPro" id="IPR000719">
    <property type="entry name" value="Prot_kinase_dom"/>
</dbReference>
<organism evidence="5 6">
    <name type="scientific">Talaromyces amestolkiae</name>
    <dbReference type="NCBI Taxonomy" id="1196081"/>
    <lineage>
        <taxon>Eukaryota</taxon>
        <taxon>Fungi</taxon>
        <taxon>Dikarya</taxon>
        <taxon>Ascomycota</taxon>
        <taxon>Pezizomycotina</taxon>
        <taxon>Eurotiomycetes</taxon>
        <taxon>Eurotiomycetidae</taxon>
        <taxon>Eurotiales</taxon>
        <taxon>Trichocomaceae</taxon>
        <taxon>Talaromyces</taxon>
        <taxon>Talaromyces sect. Talaromyces</taxon>
    </lineage>
</organism>
<evidence type="ECO:0000256" key="3">
    <source>
        <dbReference type="ARBA" id="ARBA00022840"/>
    </source>
</evidence>
<dbReference type="PROSITE" id="PS50011">
    <property type="entry name" value="PROTEIN_KINASE_DOM"/>
    <property type="match status" value="1"/>
</dbReference>
<keyword evidence="2" id="KW-0547">Nucleotide-binding</keyword>
<reference evidence="5 6" key="1">
    <citation type="journal article" date="2017" name="Biotechnol. Biofuels">
        <title>Differential beta-glucosidase expression as a function of carbon source availability in Talaromyces amestolkiae: a genomic and proteomic approach.</title>
        <authorList>
            <person name="de Eugenio L.I."/>
            <person name="Mendez-Liter J.A."/>
            <person name="Nieto-Dominguez M."/>
            <person name="Alonso L."/>
            <person name="Gil-Munoz J."/>
            <person name="Barriuso J."/>
            <person name="Prieto A."/>
            <person name="Martinez M.J."/>
        </authorList>
    </citation>
    <scope>NUCLEOTIDE SEQUENCE [LARGE SCALE GENOMIC DNA]</scope>
    <source>
        <strain evidence="5 6">CIB</strain>
    </source>
</reference>
<keyword evidence="1" id="KW-0808">Transferase</keyword>